<proteinExistence type="predicted"/>
<accession>A0A9N9BF20</accession>
<name>A0A9N9BF20_FUNMO</name>
<dbReference type="Proteomes" id="UP000789375">
    <property type="component" value="Unassembled WGS sequence"/>
</dbReference>
<dbReference type="AlphaFoldDB" id="A0A9N9BF20"/>
<comment type="caution">
    <text evidence="1">The sequence shown here is derived from an EMBL/GenBank/DDBJ whole genome shotgun (WGS) entry which is preliminary data.</text>
</comment>
<evidence type="ECO:0000313" key="2">
    <source>
        <dbReference type="Proteomes" id="UP000789375"/>
    </source>
</evidence>
<protein>
    <submittedName>
        <fullName evidence="1">5489_t:CDS:1</fullName>
    </submittedName>
</protein>
<reference evidence="1" key="1">
    <citation type="submission" date="2021-06" db="EMBL/GenBank/DDBJ databases">
        <authorList>
            <person name="Kallberg Y."/>
            <person name="Tangrot J."/>
            <person name="Rosling A."/>
        </authorList>
    </citation>
    <scope>NUCLEOTIDE SEQUENCE</scope>
    <source>
        <strain evidence="1">87-6 pot B 2015</strain>
    </source>
</reference>
<keyword evidence="2" id="KW-1185">Reference proteome</keyword>
<dbReference type="EMBL" id="CAJVPP010001632">
    <property type="protein sequence ID" value="CAG8565747.1"/>
    <property type="molecule type" value="Genomic_DNA"/>
</dbReference>
<sequence>MKELYEVIFLTLEKKANTLNYLVTNFEDYNIYEGESRPEPPPIPINFSKFHNLKMLKIKMYYLEFENQIQNSCYQNLRTLHVNYIPISSTICVIKSRKGHLREILVDGYDTEDNYDQDSLLLIRTVYEYCPLVEYLSLAFLISTIHFAEFEKLLKTCLKLKALLIRIDCYYHGVKSKEEASLEIGEELSRLLIKSAPVNLREIRLWKYSSSCGIKFSLETLDAFLGDWRGRTPLSIFTSDSSYKKEEYIKIINKHIDDGVIKEFKCGDYSANW</sequence>
<gene>
    <name evidence="1" type="ORF">FMOSSE_LOCUS7193</name>
</gene>
<organism evidence="1 2">
    <name type="scientific">Funneliformis mosseae</name>
    <name type="common">Endomycorrhizal fungus</name>
    <name type="synonym">Glomus mosseae</name>
    <dbReference type="NCBI Taxonomy" id="27381"/>
    <lineage>
        <taxon>Eukaryota</taxon>
        <taxon>Fungi</taxon>
        <taxon>Fungi incertae sedis</taxon>
        <taxon>Mucoromycota</taxon>
        <taxon>Glomeromycotina</taxon>
        <taxon>Glomeromycetes</taxon>
        <taxon>Glomerales</taxon>
        <taxon>Glomeraceae</taxon>
        <taxon>Funneliformis</taxon>
    </lineage>
</organism>
<evidence type="ECO:0000313" key="1">
    <source>
        <dbReference type="EMBL" id="CAG8565747.1"/>
    </source>
</evidence>